<dbReference type="Proteomes" id="UP000070344">
    <property type="component" value="Unassembled WGS sequence"/>
</dbReference>
<comment type="caution">
    <text evidence="1">The sequence shown here is derived from an EMBL/GenBank/DDBJ whole genome shotgun (WGS) entry which is preliminary data.</text>
</comment>
<sequence>MTKWKGLDDLVKAGLAEYYTTSSRKHTYHHRVMPAYSIGTWLSLPEKVDFPELVRTAEIDLVERARGKEERT</sequence>
<gene>
    <name evidence="1" type="ORF">AKJ41_00210</name>
</gene>
<evidence type="ECO:0000313" key="1">
    <source>
        <dbReference type="EMBL" id="KXB01826.1"/>
    </source>
</evidence>
<dbReference type="AlphaFoldDB" id="A0A133V606"/>
<proteinExistence type="predicted"/>
<dbReference type="EMBL" id="LHXV01000001">
    <property type="protein sequence ID" value="KXB01826.1"/>
    <property type="molecule type" value="Genomic_DNA"/>
</dbReference>
<accession>A0A133V606</accession>
<organism evidence="1 2">
    <name type="scientific">candidate division MSBL1 archaeon SCGC-AAA259O05</name>
    <dbReference type="NCBI Taxonomy" id="1698271"/>
    <lineage>
        <taxon>Archaea</taxon>
        <taxon>Methanobacteriati</taxon>
        <taxon>Methanobacteriota</taxon>
        <taxon>candidate division MSBL1</taxon>
    </lineage>
</organism>
<keyword evidence="2" id="KW-1185">Reference proteome</keyword>
<protein>
    <submittedName>
        <fullName evidence="1">Uncharacterized protein</fullName>
    </submittedName>
</protein>
<name>A0A133V606_9EURY</name>
<reference evidence="1 2" key="1">
    <citation type="journal article" date="2016" name="Sci. Rep.">
        <title>Metabolic traits of an uncultured archaeal lineage -MSBL1- from brine pools of the Red Sea.</title>
        <authorList>
            <person name="Mwirichia R."/>
            <person name="Alam I."/>
            <person name="Rashid M."/>
            <person name="Vinu M."/>
            <person name="Ba-Alawi W."/>
            <person name="Anthony Kamau A."/>
            <person name="Kamanda Ngugi D."/>
            <person name="Goker M."/>
            <person name="Klenk H.P."/>
            <person name="Bajic V."/>
            <person name="Stingl U."/>
        </authorList>
    </citation>
    <scope>NUCLEOTIDE SEQUENCE [LARGE SCALE GENOMIC DNA]</scope>
    <source>
        <strain evidence="1">SCGC-AAA259O05</strain>
    </source>
</reference>
<evidence type="ECO:0000313" key="2">
    <source>
        <dbReference type="Proteomes" id="UP000070344"/>
    </source>
</evidence>